<dbReference type="Proteomes" id="UP000189703">
    <property type="component" value="Unplaced"/>
</dbReference>
<dbReference type="RefSeq" id="XP_010276341.1">
    <property type="nucleotide sequence ID" value="XM_010278039.1"/>
</dbReference>
<dbReference type="KEGG" id="nnu:104611113"/>
<protein>
    <submittedName>
        <fullName evidence="3">Uncharacterized protein LOC104611113</fullName>
    </submittedName>
</protein>
<organism evidence="2 3">
    <name type="scientific">Nelumbo nucifera</name>
    <name type="common">Sacred lotus</name>
    <dbReference type="NCBI Taxonomy" id="4432"/>
    <lineage>
        <taxon>Eukaryota</taxon>
        <taxon>Viridiplantae</taxon>
        <taxon>Streptophyta</taxon>
        <taxon>Embryophyta</taxon>
        <taxon>Tracheophyta</taxon>
        <taxon>Spermatophyta</taxon>
        <taxon>Magnoliopsida</taxon>
        <taxon>Proteales</taxon>
        <taxon>Nelumbonaceae</taxon>
        <taxon>Nelumbo</taxon>
    </lineage>
</organism>
<proteinExistence type="predicted"/>
<gene>
    <name evidence="3" type="primary">LOC104611113</name>
</gene>
<reference evidence="3" key="1">
    <citation type="submission" date="2025-08" db="UniProtKB">
        <authorList>
            <consortium name="RefSeq"/>
        </authorList>
    </citation>
    <scope>IDENTIFICATION</scope>
</reference>
<dbReference type="GeneID" id="104611113"/>
<sequence length="148" mass="15942">MQTRVLPLTAPMVMARNSPQMPNLKTTNQQSSLLTRKRPRKPPIDRGDPPQTNSTLKAKQVTKKTDSGTPSGINILSRAAPPPISKGDPPQTNSVLMAKPNKPEIDKGNASQHNAIIEGSSSEEAHAAISKPMDHHEVGMTVELLSVE</sequence>
<feature type="region of interest" description="Disordered" evidence="1">
    <location>
        <begin position="1"/>
        <end position="109"/>
    </location>
</feature>
<dbReference type="AlphaFoldDB" id="A0A1U8B5U7"/>
<feature type="compositionally biased region" description="Polar residues" evidence="1">
    <location>
        <begin position="17"/>
        <end position="34"/>
    </location>
</feature>
<accession>A0A1U8B5U7</accession>
<evidence type="ECO:0000256" key="1">
    <source>
        <dbReference type="SAM" id="MobiDB-lite"/>
    </source>
</evidence>
<name>A0A1U8B5U7_NELNU</name>
<keyword evidence="2" id="KW-1185">Reference proteome</keyword>
<evidence type="ECO:0000313" key="3">
    <source>
        <dbReference type="RefSeq" id="XP_010276341.1"/>
    </source>
</evidence>
<evidence type="ECO:0000313" key="2">
    <source>
        <dbReference type="Proteomes" id="UP000189703"/>
    </source>
</evidence>